<keyword evidence="3" id="KW-1185">Reference proteome</keyword>
<name>V8N2V7_OPHHA</name>
<organism evidence="2 3">
    <name type="scientific">Ophiophagus hannah</name>
    <name type="common">King cobra</name>
    <name type="synonym">Naja hannah</name>
    <dbReference type="NCBI Taxonomy" id="8665"/>
    <lineage>
        <taxon>Eukaryota</taxon>
        <taxon>Metazoa</taxon>
        <taxon>Chordata</taxon>
        <taxon>Craniata</taxon>
        <taxon>Vertebrata</taxon>
        <taxon>Euteleostomi</taxon>
        <taxon>Lepidosauria</taxon>
        <taxon>Squamata</taxon>
        <taxon>Bifurcata</taxon>
        <taxon>Unidentata</taxon>
        <taxon>Episquamata</taxon>
        <taxon>Toxicofera</taxon>
        <taxon>Serpentes</taxon>
        <taxon>Colubroidea</taxon>
        <taxon>Elapidae</taxon>
        <taxon>Elapinae</taxon>
        <taxon>Ophiophagus</taxon>
    </lineage>
</organism>
<comment type="caution">
    <text evidence="2">The sequence shown here is derived from an EMBL/GenBank/DDBJ whole genome shotgun (WGS) entry which is preliminary data.</text>
</comment>
<evidence type="ECO:0000313" key="2">
    <source>
        <dbReference type="EMBL" id="ETE56599.1"/>
    </source>
</evidence>
<feature type="non-terminal residue" evidence="2">
    <location>
        <position position="1"/>
    </location>
</feature>
<feature type="compositionally biased region" description="Low complexity" evidence="1">
    <location>
        <begin position="1"/>
        <end position="28"/>
    </location>
</feature>
<proteinExistence type="predicted"/>
<dbReference type="AlphaFoldDB" id="V8N2V7"/>
<sequence>MSNGLGARSDGGNSSSSGESSQNSSRCSTPVLDMERHERLREKMRRRQESGD</sequence>
<feature type="compositionally biased region" description="Basic and acidic residues" evidence="1">
    <location>
        <begin position="33"/>
        <end position="52"/>
    </location>
</feature>
<feature type="region of interest" description="Disordered" evidence="1">
    <location>
        <begin position="1"/>
        <end position="52"/>
    </location>
</feature>
<gene>
    <name evidence="2" type="primary">MTHFR</name>
    <name evidence="2" type="ORF">L345_17690</name>
</gene>
<evidence type="ECO:0000313" key="3">
    <source>
        <dbReference type="Proteomes" id="UP000018936"/>
    </source>
</evidence>
<protein>
    <submittedName>
        <fullName evidence="2">Methylenetetrahydrofolate reductase</fullName>
    </submittedName>
</protein>
<reference evidence="2 3" key="1">
    <citation type="journal article" date="2013" name="Proc. Natl. Acad. Sci. U.S.A.">
        <title>The king cobra genome reveals dynamic gene evolution and adaptation in the snake venom system.</title>
        <authorList>
            <person name="Vonk F.J."/>
            <person name="Casewell N.R."/>
            <person name="Henkel C.V."/>
            <person name="Heimberg A.M."/>
            <person name="Jansen H.J."/>
            <person name="McCleary R.J."/>
            <person name="Kerkkamp H.M."/>
            <person name="Vos R.A."/>
            <person name="Guerreiro I."/>
            <person name="Calvete J.J."/>
            <person name="Wuster W."/>
            <person name="Woods A.E."/>
            <person name="Logan J.M."/>
            <person name="Harrison R.A."/>
            <person name="Castoe T.A."/>
            <person name="de Koning A.P."/>
            <person name="Pollock D.D."/>
            <person name="Yandell M."/>
            <person name="Calderon D."/>
            <person name="Renjifo C."/>
            <person name="Currier R.B."/>
            <person name="Salgado D."/>
            <person name="Pla D."/>
            <person name="Sanz L."/>
            <person name="Hyder A.S."/>
            <person name="Ribeiro J.M."/>
            <person name="Arntzen J.W."/>
            <person name="van den Thillart G.E."/>
            <person name="Boetzer M."/>
            <person name="Pirovano W."/>
            <person name="Dirks R.P."/>
            <person name="Spaink H.P."/>
            <person name="Duboule D."/>
            <person name="McGlinn E."/>
            <person name="Kini R.M."/>
            <person name="Richardson M.K."/>
        </authorList>
    </citation>
    <scope>NUCLEOTIDE SEQUENCE</scope>
    <source>
        <tissue evidence="2">Blood</tissue>
    </source>
</reference>
<accession>V8N2V7</accession>
<dbReference type="EMBL" id="AZIM01017213">
    <property type="protein sequence ID" value="ETE56599.1"/>
    <property type="molecule type" value="Genomic_DNA"/>
</dbReference>
<feature type="non-terminal residue" evidence="2">
    <location>
        <position position="52"/>
    </location>
</feature>
<dbReference type="Proteomes" id="UP000018936">
    <property type="component" value="Unassembled WGS sequence"/>
</dbReference>
<evidence type="ECO:0000256" key="1">
    <source>
        <dbReference type="SAM" id="MobiDB-lite"/>
    </source>
</evidence>